<comment type="caution">
    <text evidence="1">The sequence shown here is derived from an EMBL/GenBank/DDBJ whole genome shotgun (WGS) entry which is preliminary data.</text>
</comment>
<keyword evidence="2" id="KW-1185">Reference proteome</keyword>
<dbReference type="EMBL" id="WSZM01000805">
    <property type="protein sequence ID" value="KAF4029516.1"/>
    <property type="molecule type" value="Genomic_DNA"/>
</dbReference>
<dbReference type="Proteomes" id="UP000602510">
    <property type="component" value="Unassembled WGS sequence"/>
</dbReference>
<accession>A0A833SW44</accession>
<protein>
    <submittedName>
        <fullName evidence="1">Uncharacterized protein</fullName>
    </submittedName>
</protein>
<gene>
    <name evidence="1" type="ORF">GN244_ATG18733</name>
</gene>
<name>A0A833SW44_PHYIN</name>
<reference evidence="1" key="1">
    <citation type="submission" date="2020-04" db="EMBL/GenBank/DDBJ databases">
        <title>Hybrid Assembly of Korean Phytophthora infestans isolates.</title>
        <authorList>
            <person name="Prokchorchik M."/>
            <person name="Lee Y."/>
            <person name="Seo J."/>
            <person name="Cho J.-H."/>
            <person name="Park Y.-E."/>
            <person name="Jang D.-C."/>
            <person name="Im J.-S."/>
            <person name="Choi J.-G."/>
            <person name="Park H.-J."/>
            <person name="Lee G.-B."/>
            <person name="Lee Y.-G."/>
            <person name="Hong S.-Y."/>
            <person name="Cho K."/>
            <person name="Sohn K.H."/>
        </authorList>
    </citation>
    <scope>NUCLEOTIDE SEQUENCE</scope>
    <source>
        <strain evidence="1">KR_1_A1</strain>
    </source>
</reference>
<evidence type="ECO:0000313" key="1">
    <source>
        <dbReference type="EMBL" id="KAF4029516.1"/>
    </source>
</evidence>
<sequence>MALFASARPFLDFHQTLRVNCMSVLLYLSGVLATLVVLAAQPGAVAQSTSLLHQRHLRDVVSSTWPSLRFHFKIKRNCMDIYGHKDFSLYANPVVSTDETSVLYDVFATFNSGIAVYNYTRVDGVPYLQTTEEDTTTKCLPSDMNDFPPINAIISALSEATPLSKTKKSIKCSGTLFKVKADDLNFILCASPNGLELYGSDMDITVRYRKHRVKIVAPRSDEDCEAEEVSSSVSSIGRALLTGTERYAT</sequence>
<evidence type="ECO:0000313" key="2">
    <source>
        <dbReference type="Proteomes" id="UP000602510"/>
    </source>
</evidence>
<proteinExistence type="predicted"/>
<dbReference type="AlphaFoldDB" id="A0A833SW44"/>
<organism evidence="1 2">
    <name type="scientific">Phytophthora infestans</name>
    <name type="common">Potato late blight agent</name>
    <name type="synonym">Botrytis infestans</name>
    <dbReference type="NCBI Taxonomy" id="4787"/>
    <lineage>
        <taxon>Eukaryota</taxon>
        <taxon>Sar</taxon>
        <taxon>Stramenopiles</taxon>
        <taxon>Oomycota</taxon>
        <taxon>Peronosporomycetes</taxon>
        <taxon>Peronosporales</taxon>
        <taxon>Peronosporaceae</taxon>
        <taxon>Phytophthora</taxon>
    </lineage>
</organism>